<gene>
    <name evidence="1" type="ORF">EHE22_26315</name>
</gene>
<reference evidence="1 2" key="1">
    <citation type="submission" date="2018-11" db="EMBL/GenBank/DDBJ databases">
        <title>Genome sequencing and analysis.</title>
        <authorList>
            <person name="Huang Y.-T."/>
        </authorList>
    </citation>
    <scope>NUCLEOTIDE SEQUENCE [LARGE SCALE GENOMIC DNA]</scope>
    <source>
        <strain evidence="1 2">SHIN</strain>
        <plasmid evidence="1">p1</plasmid>
    </source>
</reference>
<evidence type="ECO:0000313" key="2">
    <source>
        <dbReference type="Proteomes" id="UP000526233"/>
    </source>
</evidence>
<keyword evidence="1" id="KW-0614">Plasmid</keyword>
<organism evidence="1 2">
    <name type="scientific">Brucella pseudogrignonensis</name>
    <dbReference type="NCBI Taxonomy" id="419475"/>
    <lineage>
        <taxon>Bacteria</taxon>
        <taxon>Pseudomonadati</taxon>
        <taxon>Pseudomonadota</taxon>
        <taxon>Alphaproteobacteria</taxon>
        <taxon>Hyphomicrobiales</taxon>
        <taxon>Brucellaceae</taxon>
        <taxon>Brucella/Ochrobactrum group</taxon>
        <taxon>Brucella</taxon>
    </lineage>
</organism>
<dbReference type="Proteomes" id="UP000526233">
    <property type="component" value="Unassembled WGS sequence"/>
</dbReference>
<proteinExistence type="predicted"/>
<comment type="caution">
    <text evidence="1">The sequence shown here is derived from an EMBL/GenBank/DDBJ whole genome shotgun (WGS) entry which is preliminary data.</text>
</comment>
<protein>
    <submittedName>
        <fullName evidence="1">Uncharacterized protein</fullName>
    </submittedName>
</protein>
<dbReference type="AlphaFoldDB" id="A0A7Y3X031"/>
<dbReference type="EMBL" id="PKQI01000006">
    <property type="protein sequence ID" value="NNV23879.1"/>
    <property type="molecule type" value="Genomic_DNA"/>
</dbReference>
<evidence type="ECO:0000313" key="1">
    <source>
        <dbReference type="EMBL" id="NNV23879.1"/>
    </source>
</evidence>
<accession>A0A7Y3X031</accession>
<name>A0A7Y3X031_9HYPH</name>
<geneLocation type="plasmid" evidence="1">
    <name>p1</name>
</geneLocation>
<sequence>MYALAFHFRGWCIAPRDYGRVISVSSLVSQPNWFAVRVRGMAEDRSLSAAIFRFACLGFVGFADARLIADLDFRDERKRECDGKFKLARTGQFRFAG</sequence>
<dbReference type="RefSeq" id="WP_171380669.1">
    <property type="nucleotide sequence ID" value="NZ_PKQI01000006.1"/>
</dbReference>